<dbReference type="Pfam" id="PF15601">
    <property type="entry name" value="Imm70"/>
    <property type="match status" value="1"/>
</dbReference>
<dbReference type="KEGG" id="bcq:BCQ_0603"/>
<dbReference type="InterPro" id="IPR028185">
    <property type="entry name" value="Imm70"/>
</dbReference>
<organism evidence="1 2">
    <name type="scientific">Bacillus cereus (strain Q1)</name>
    <dbReference type="NCBI Taxonomy" id="361100"/>
    <lineage>
        <taxon>Bacteria</taxon>
        <taxon>Bacillati</taxon>
        <taxon>Bacillota</taxon>
        <taxon>Bacilli</taxon>
        <taxon>Bacillales</taxon>
        <taxon>Bacillaceae</taxon>
        <taxon>Bacillus</taxon>
        <taxon>Bacillus cereus group</taxon>
    </lineage>
</organism>
<proteinExistence type="predicted"/>
<dbReference type="EMBL" id="CP000227">
    <property type="protein sequence ID" value="ACM11057.1"/>
    <property type="molecule type" value="Genomic_DNA"/>
</dbReference>
<evidence type="ECO:0000313" key="2">
    <source>
        <dbReference type="Proteomes" id="UP000000441"/>
    </source>
</evidence>
<dbReference type="AlphaFoldDB" id="B9J3Q8"/>
<protein>
    <recommendedName>
        <fullName evidence="3">Immunity protein 70</fullName>
    </recommendedName>
</protein>
<name>B9J3Q8_BACCQ</name>
<gene>
    <name evidence="1" type="ordered locus">BCQ_0603</name>
</gene>
<reference evidence="1 2" key="1">
    <citation type="journal article" date="2009" name="J. Bacteriol.">
        <title>Complete genome sequence of the extremophilic Bacillus cereus strain Q1 with industrial applications.</title>
        <authorList>
            <person name="Xiong Z."/>
            <person name="Jiang Y."/>
            <person name="Qi D."/>
            <person name="Lu H."/>
            <person name="Yang F."/>
            <person name="Yang J."/>
            <person name="Chen L."/>
            <person name="Sun L."/>
            <person name="Xu X."/>
            <person name="Xue Y."/>
            <person name="Zhu Y."/>
            <person name="Jin Q."/>
        </authorList>
    </citation>
    <scope>NUCLEOTIDE SEQUENCE [LARGE SCALE GENOMIC DNA]</scope>
    <source>
        <strain evidence="1 2">Q1</strain>
    </source>
</reference>
<sequence>MSNVGFGIDFMFYEVGHPDFLHSFFSTMSYHTEPEGWGTKYPLLMKNLYFDKLSWEDVEEARKNLKEIQSILQKKKPEEIIWDIEDITKRPPWEGKALPPQVVDLVTYFAREDGKTFSDLLFKAFDFSETLKHEIVIRKSLTDTTF</sequence>
<evidence type="ECO:0000313" key="1">
    <source>
        <dbReference type="EMBL" id="ACM11057.1"/>
    </source>
</evidence>
<dbReference type="HOGENOM" id="CLU_153669_0_0_9"/>
<evidence type="ECO:0008006" key="3">
    <source>
        <dbReference type="Google" id="ProtNLM"/>
    </source>
</evidence>
<accession>B9J3Q8</accession>
<dbReference type="Proteomes" id="UP000000441">
    <property type="component" value="Chromosome"/>
</dbReference>